<dbReference type="InterPro" id="IPR001965">
    <property type="entry name" value="Znf_PHD"/>
</dbReference>
<dbReference type="EMBL" id="ML211562">
    <property type="protein sequence ID" value="TFK81763.1"/>
    <property type="molecule type" value="Genomic_DNA"/>
</dbReference>
<dbReference type="CDD" id="cd15489">
    <property type="entry name" value="PHD_SF"/>
    <property type="match status" value="1"/>
</dbReference>
<evidence type="ECO:0000313" key="7">
    <source>
        <dbReference type="EMBL" id="TFK81763.1"/>
    </source>
</evidence>
<feature type="region of interest" description="Disordered" evidence="5">
    <location>
        <begin position="721"/>
        <end position="745"/>
    </location>
</feature>
<proteinExistence type="predicted"/>
<evidence type="ECO:0000256" key="4">
    <source>
        <dbReference type="PROSITE-ProRule" id="PRU00146"/>
    </source>
</evidence>
<keyword evidence="2 4" id="KW-0863">Zinc-finger</keyword>
<evidence type="ECO:0000313" key="8">
    <source>
        <dbReference type="Proteomes" id="UP000308197"/>
    </source>
</evidence>
<dbReference type="InterPro" id="IPR019787">
    <property type="entry name" value="Znf_PHD-finger"/>
</dbReference>
<keyword evidence="3" id="KW-0862">Zinc</keyword>
<evidence type="ECO:0000256" key="5">
    <source>
        <dbReference type="SAM" id="MobiDB-lite"/>
    </source>
</evidence>
<evidence type="ECO:0000256" key="3">
    <source>
        <dbReference type="ARBA" id="ARBA00022833"/>
    </source>
</evidence>
<dbReference type="SUPFAM" id="SSF57903">
    <property type="entry name" value="FYVE/PHD zinc finger"/>
    <property type="match status" value="1"/>
</dbReference>
<dbReference type="Gene3D" id="3.30.40.10">
    <property type="entry name" value="Zinc/RING finger domain, C3HC4 (zinc finger)"/>
    <property type="match status" value="1"/>
</dbReference>
<dbReference type="Proteomes" id="UP000308197">
    <property type="component" value="Unassembled WGS sequence"/>
</dbReference>
<accession>A0A5C3P7M0</accession>
<reference evidence="7 8" key="1">
    <citation type="journal article" date="2019" name="Nat. Ecol. Evol.">
        <title>Megaphylogeny resolves global patterns of mushroom evolution.</title>
        <authorList>
            <person name="Varga T."/>
            <person name="Krizsan K."/>
            <person name="Foldi C."/>
            <person name="Dima B."/>
            <person name="Sanchez-Garcia M."/>
            <person name="Sanchez-Ramirez S."/>
            <person name="Szollosi G.J."/>
            <person name="Szarkandi J.G."/>
            <person name="Papp V."/>
            <person name="Albert L."/>
            <person name="Andreopoulos W."/>
            <person name="Angelini C."/>
            <person name="Antonin V."/>
            <person name="Barry K.W."/>
            <person name="Bougher N.L."/>
            <person name="Buchanan P."/>
            <person name="Buyck B."/>
            <person name="Bense V."/>
            <person name="Catcheside P."/>
            <person name="Chovatia M."/>
            <person name="Cooper J."/>
            <person name="Damon W."/>
            <person name="Desjardin D."/>
            <person name="Finy P."/>
            <person name="Geml J."/>
            <person name="Haridas S."/>
            <person name="Hughes K."/>
            <person name="Justo A."/>
            <person name="Karasinski D."/>
            <person name="Kautmanova I."/>
            <person name="Kiss B."/>
            <person name="Kocsube S."/>
            <person name="Kotiranta H."/>
            <person name="LaButti K.M."/>
            <person name="Lechner B.E."/>
            <person name="Liimatainen K."/>
            <person name="Lipzen A."/>
            <person name="Lukacs Z."/>
            <person name="Mihaltcheva S."/>
            <person name="Morgado L.N."/>
            <person name="Niskanen T."/>
            <person name="Noordeloos M.E."/>
            <person name="Ohm R.A."/>
            <person name="Ortiz-Santana B."/>
            <person name="Ovrebo C."/>
            <person name="Racz N."/>
            <person name="Riley R."/>
            <person name="Savchenko A."/>
            <person name="Shiryaev A."/>
            <person name="Soop K."/>
            <person name="Spirin V."/>
            <person name="Szebenyi C."/>
            <person name="Tomsovsky M."/>
            <person name="Tulloss R.E."/>
            <person name="Uehling J."/>
            <person name="Grigoriev I.V."/>
            <person name="Vagvolgyi C."/>
            <person name="Papp T."/>
            <person name="Martin F.M."/>
            <person name="Miettinen O."/>
            <person name="Hibbett D.S."/>
            <person name="Nagy L.G."/>
        </authorList>
    </citation>
    <scope>NUCLEOTIDE SEQUENCE [LARGE SCALE GENOMIC DNA]</scope>
    <source>
        <strain evidence="7 8">HHB13444</strain>
    </source>
</reference>
<dbReference type="Pfam" id="PF00628">
    <property type="entry name" value="PHD"/>
    <property type="match status" value="1"/>
</dbReference>
<dbReference type="InterPro" id="IPR011011">
    <property type="entry name" value="Znf_FYVE_PHD"/>
</dbReference>
<feature type="domain" description="PHD-type" evidence="6">
    <location>
        <begin position="780"/>
        <end position="842"/>
    </location>
</feature>
<dbReference type="PROSITE" id="PS50016">
    <property type="entry name" value="ZF_PHD_2"/>
    <property type="match status" value="1"/>
</dbReference>
<feature type="non-terminal residue" evidence="7">
    <location>
        <position position="1"/>
    </location>
</feature>
<name>A0A5C3P7M0_9APHY</name>
<dbReference type="InParanoid" id="A0A5C3P7M0"/>
<organism evidence="7 8">
    <name type="scientific">Polyporus arcularius HHB13444</name>
    <dbReference type="NCBI Taxonomy" id="1314778"/>
    <lineage>
        <taxon>Eukaryota</taxon>
        <taxon>Fungi</taxon>
        <taxon>Dikarya</taxon>
        <taxon>Basidiomycota</taxon>
        <taxon>Agaricomycotina</taxon>
        <taxon>Agaricomycetes</taxon>
        <taxon>Polyporales</taxon>
        <taxon>Polyporaceae</taxon>
        <taxon>Polyporus</taxon>
    </lineage>
</organism>
<sequence length="849" mass="94066">DAEAQNWPNGAVIRERQGPSDQSWNQTKWAWCSRGRTTHNGQLAEARLCLGSLEAVQCDAVAYHYKVERNGTAVEVLSNPRAARYAVGKSLNRLGIQAAPSSKGGLTLLHDLGALNAKLGTRFVVESSFSGPTYFVMQTPFMEKVIEESVADWITQDTSGPDAGRHGFVTDGDQSFFRQGTLLATCAFSTTVNMWLPVLYSWIDGLDTEHHRPHFRRLNQAIVRSAGSAFQAKYLTAIMDFSRAQRLAHAEEFADAMTGRNKGWSDFSGPGQTAERTVRLDEASLYQQGCHTHYQRSAMRLKKNQAIIPPHLLDTFEATLQTLLAPTTTLEEYKSSVDMLRSTFPPVLHGWLDWWHQPKIAAMIFPACRVQDSENALEDFRQHDIPKTSNPVETQHSLLHHATGTSYDLIPGIEATFRHTQQLEKQYVAAQGVSGNTYFYLARHDATIRVLTSLILRWTLGPTSPSSTLKFNANDGRAPDTYEALQDSHTTQSAVKDTVRKKWKISKGDLGCAIEWVHRVFEECDNTRAKAFFALQHQNVFTCSCGQTTSGTSGPKVLQYHITELDTELTRSCSNTLDNGTVHTIWPQVLQVIPSTRGASAEAFDAKTALRFPLNWSLPAEPADDEYTGNESDIASPGQVSYTLVGRVLFHPARRHFTTQIVMDGRTYDYDSMARGGRLSDVGRDLLAEVSTRAVVMAVYHRLGVEISRFKPLGDDHPLRKPLDAARGARDPFDSDSSSDSDLDSFKIERPTRGLAHCLPYGSPTSASSYASKAVSEISIFDCAGCGASRPAQDADADLESVQCDRCNKWSHMPCVTSQFDDLPDNLASAEVTWKCPQCSKAPLWDDAL</sequence>
<evidence type="ECO:0000256" key="1">
    <source>
        <dbReference type="ARBA" id="ARBA00022723"/>
    </source>
</evidence>
<feature type="region of interest" description="Disordered" evidence="5">
    <location>
        <begin position="1"/>
        <end position="23"/>
    </location>
</feature>
<evidence type="ECO:0000259" key="6">
    <source>
        <dbReference type="PROSITE" id="PS50016"/>
    </source>
</evidence>
<dbReference type="SMART" id="SM00249">
    <property type="entry name" value="PHD"/>
    <property type="match status" value="1"/>
</dbReference>
<gene>
    <name evidence="7" type="ORF">K466DRAFT_501589</name>
</gene>
<dbReference type="GO" id="GO:0008270">
    <property type="term" value="F:zinc ion binding"/>
    <property type="evidence" value="ECO:0007669"/>
    <property type="project" value="UniProtKB-KW"/>
</dbReference>
<keyword evidence="1" id="KW-0479">Metal-binding</keyword>
<protein>
    <recommendedName>
        <fullName evidence="6">PHD-type domain-containing protein</fullName>
    </recommendedName>
</protein>
<evidence type="ECO:0000256" key="2">
    <source>
        <dbReference type="ARBA" id="ARBA00022771"/>
    </source>
</evidence>
<dbReference type="InterPro" id="IPR013083">
    <property type="entry name" value="Znf_RING/FYVE/PHD"/>
</dbReference>
<keyword evidence="8" id="KW-1185">Reference proteome</keyword>
<feature type="compositionally biased region" description="Basic and acidic residues" evidence="5">
    <location>
        <begin position="721"/>
        <end position="733"/>
    </location>
</feature>
<dbReference type="AlphaFoldDB" id="A0A5C3P7M0"/>